<dbReference type="Proteomes" id="UP000823388">
    <property type="component" value="Chromosome 2N"/>
</dbReference>
<evidence type="ECO:0000313" key="1">
    <source>
        <dbReference type="EMBL" id="KAG2631529.1"/>
    </source>
</evidence>
<evidence type="ECO:0000313" key="2">
    <source>
        <dbReference type="Proteomes" id="UP000823388"/>
    </source>
</evidence>
<gene>
    <name evidence="1" type="ORF">PVAP13_2NG200460</name>
</gene>
<proteinExistence type="predicted"/>
<name>A0A8T0VIH2_PANVG</name>
<reference evidence="1" key="1">
    <citation type="submission" date="2020-05" db="EMBL/GenBank/DDBJ databases">
        <title>WGS assembly of Panicum virgatum.</title>
        <authorList>
            <person name="Lovell J.T."/>
            <person name="Jenkins J."/>
            <person name="Shu S."/>
            <person name="Juenger T.E."/>
            <person name="Schmutz J."/>
        </authorList>
    </citation>
    <scope>NUCLEOTIDE SEQUENCE</scope>
    <source>
        <strain evidence="1">AP13</strain>
    </source>
</reference>
<keyword evidence="2" id="KW-1185">Reference proteome</keyword>
<protein>
    <submittedName>
        <fullName evidence="1">Uncharacterized protein</fullName>
    </submittedName>
</protein>
<dbReference type="EMBL" id="CM029040">
    <property type="protein sequence ID" value="KAG2631529.1"/>
    <property type="molecule type" value="Genomic_DNA"/>
</dbReference>
<organism evidence="1 2">
    <name type="scientific">Panicum virgatum</name>
    <name type="common">Blackwell switchgrass</name>
    <dbReference type="NCBI Taxonomy" id="38727"/>
    <lineage>
        <taxon>Eukaryota</taxon>
        <taxon>Viridiplantae</taxon>
        <taxon>Streptophyta</taxon>
        <taxon>Embryophyta</taxon>
        <taxon>Tracheophyta</taxon>
        <taxon>Spermatophyta</taxon>
        <taxon>Magnoliopsida</taxon>
        <taxon>Liliopsida</taxon>
        <taxon>Poales</taxon>
        <taxon>Poaceae</taxon>
        <taxon>PACMAD clade</taxon>
        <taxon>Panicoideae</taxon>
        <taxon>Panicodae</taxon>
        <taxon>Paniceae</taxon>
        <taxon>Panicinae</taxon>
        <taxon>Panicum</taxon>
        <taxon>Panicum sect. Hiantes</taxon>
    </lineage>
</organism>
<accession>A0A8T0VIH2</accession>
<comment type="caution">
    <text evidence="1">The sequence shown here is derived from an EMBL/GenBank/DDBJ whole genome shotgun (WGS) entry which is preliminary data.</text>
</comment>
<dbReference type="AlphaFoldDB" id="A0A8T0VIH2"/>
<sequence length="89" mass="10336">MSARVSNAEAQVWEKLELGYTSLEKRKPCARNVLWKQLETPKTSESNFSVSNKMFRCIIFVTICSSSFEFPEKNRDVSFSTCTYMYLCI</sequence>